<evidence type="ECO:0000313" key="4">
    <source>
        <dbReference type="Proteomes" id="UP000290657"/>
    </source>
</evidence>
<dbReference type="AlphaFoldDB" id="A0A4Q0XXJ0"/>
<dbReference type="EMBL" id="PDKN01000001">
    <property type="protein sequence ID" value="RXJ60691.1"/>
    <property type="molecule type" value="Genomic_DNA"/>
</dbReference>
<feature type="transmembrane region" description="Helical" evidence="1">
    <location>
        <begin position="99"/>
        <end position="119"/>
    </location>
</feature>
<dbReference type="GO" id="GO:0080120">
    <property type="term" value="P:CAAX-box protein maturation"/>
    <property type="evidence" value="ECO:0007669"/>
    <property type="project" value="UniProtKB-ARBA"/>
</dbReference>
<dbReference type="OrthoDB" id="9805801at2"/>
<evidence type="ECO:0000259" key="2">
    <source>
        <dbReference type="Pfam" id="PF02517"/>
    </source>
</evidence>
<evidence type="ECO:0000313" key="3">
    <source>
        <dbReference type="EMBL" id="RXJ60691.1"/>
    </source>
</evidence>
<reference evidence="3 4" key="1">
    <citation type="submission" date="2017-10" db="EMBL/GenBank/DDBJ databases">
        <title>Genomics of the genus Arcobacter.</title>
        <authorList>
            <person name="Perez-Cataluna A."/>
            <person name="Figueras M.J."/>
        </authorList>
    </citation>
    <scope>NUCLEOTIDE SEQUENCE [LARGE SCALE GENOMIC DNA]</scope>
    <source>
        <strain evidence="3 4">CECT 8987</strain>
    </source>
</reference>
<keyword evidence="4" id="KW-1185">Reference proteome</keyword>
<comment type="caution">
    <text evidence="3">The sequence shown here is derived from an EMBL/GenBank/DDBJ whole genome shotgun (WGS) entry which is preliminary data.</text>
</comment>
<dbReference type="Proteomes" id="UP000290657">
    <property type="component" value="Unassembled WGS sequence"/>
</dbReference>
<feature type="transmembrane region" description="Helical" evidence="1">
    <location>
        <begin position="139"/>
        <end position="167"/>
    </location>
</feature>
<feature type="domain" description="CAAX prenyl protease 2/Lysostaphin resistance protein A-like" evidence="2">
    <location>
        <begin position="101"/>
        <end position="189"/>
    </location>
</feature>
<evidence type="ECO:0000256" key="1">
    <source>
        <dbReference type="SAM" id="Phobius"/>
    </source>
</evidence>
<feature type="transmembrane region" description="Helical" evidence="1">
    <location>
        <begin position="179"/>
        <end position="203"/>
    </location>
</feature>
<accession>A0A4Q0XXJ0</accession>
<sequence>MIHNAQFKQFEFVILFTIIPLLFVLHMIPLGFLMPMLWLMSLYAMLVLKATHHDFSFLGFKKNQFIFTLLRFILLGAVFTFLSYFYHPEAFFHMVKNEMQLFILLLLLYPLISVLPQELLYREFFFSRYHWKLSVQNQIMLNAVIFSWAHSAFDSIIVFALTLFVGLLFAQTYLRNRSFILVCIEHTLFGYLLFTSGMGELFFQSGSLDLLRSITG</sequence>
<feature type="transmembrane region" description="Helical" evidence="1">
    <location>
        <begin position="12"/>
        <end position="45"/>
    </location>
</feature>
<organism evidence="3 4">
    <name type="scientific">Candidatus Marinarcus aquaticus</name>
    <dbReference type="NCBI Taxonomy" id="2044504"/>
    <lineage>
        <taxon>Bacteria</taxon>
        <taxon>Pseudomonadati</taxon>
        <taxon>Campylobacterota</taxon>
        <taxon>Epsilonproteobacteria</taxon>
        <taxon>Campylobacterales</taxon>
        <taxon>Arcobacteraceae</taxon>
        <taxon>Candidatus Marinarcus</taxon>
    </lineage>
</organism>
<keyword evidence="1" id="KW-1133">Transmembrane helix</keyword>
<protein>
    <recommendedName>
        <fullName evidence="2">CAAX prenyl protease 2/Lysostaphin resistance protein A-like domain-containing protein</fullName>
    </recommendedName>
</protein>
<dbReference type="Pfam" id="PF02517">
    <property type="entry name" value="Rce1-like"/>
    <property type="match status" value="1"/>
</dbReference>
<dbReference type="InterPro" id="IPR003675">
    <property type="entry name" value="Rce1/LyrA-like_dom"/>
</dbReference>
<feature type="transmembrane region" description="Helical" evidence="1">
    <location>
        <begin position="65"/>
        <end position="87"/>
    </location>
</feature>
<keyword evidence="1" id="KW-0472">Membrane</keyword>
<gene>
    <name evidence="3" type="ORF">CRV04_01375</name>
</gene>
<dbReference type="RefSeq" id="WP_128994825.1">
    <property type="nucleotide sequence ID" value="NZ_PDKN01000001.1"/>
</dbReference>
<dbReference type="GO" id="GO:0004175">
    <property type="term" value="F:endopeptidase activity"/>
    <property type="evidence" value="ECO:0007669"/>
    <property type="project" value="UniProtKB-ARBA"/>
</dbReference>
<proteinExistence type="predicted"/>
<name>A0A4Q0XXJ0_9BACT</name>
<keyword evidence="1" id="KW-0812">Transmembrane</keyword>